<organism evidence="2 3">
    <name type="scientific">Elysia crispata</name>
    <name type="common">lettuce slug</name>
    <dbReference type="NCBI Taxonomy" id="231223"/>
    <lineage>
        <taxon>Eukaryota</taxon>
        <taxon>Metazoa</taxon>
        <taxon>Spiralia</taxon>
        <taxon>Lophotrochozoa</taxon>
        <taxon>Mollusca</taxon>
        <taxon>Gastropoda</taxon>
        <taxon>Heterobranchia</taxon>
        <taxon>Euthyneura</taxon>
        <taxon>Panpulmonata</taxon>
        <taxon>Sacoglossa</taxon>
        <taxon>Placobranchoidea</taxon>
        <taxon>Plakobranchidae</taxon>
        <taxon>Elysia</taxon>
    </lineage>
</organism>
<dbReference type="Proteomes" id="UP001283361">
    <property type="component" value="Unassembled WGS sequence"/>
</dbReference>
<feature type="region of interest" description="Disordered" evidence="1">
    <location>
        <begin position="49"/>
        <end position="75"/>
    </location>
</feature>
<feature type="compositionally biased region" description="Polar residues" evidence="1">
    <location>
        <begin position="66"/>
        <end position="75"/>
    </location>
</feature>
<sequence>MIPHCPSCCKDSKNISYCSEAGGSEPPTSDGGVDSFVIQVLTGGLHRATNRRNSGECHNRSHSVKSRSYTFLASP</sequence>
<name>A0AAE1DC94_9GAST</name>
<evidence type="ECO:0000256" key="1">
    <source>
        <dbReference type="SAM" id="MobiDB-lite"/>
    </source>
</evidence>
<keyword evidence="3" id="KW-1185">Reference proteome</keyword>
<accession>A0AAE1DC94</accession>
<comment type="caution">
    <text evidence="2">The sequence shown here is derived from an EMBL/GenBank/DDBJ whole genome shotgun (WGS) entry which is preliminary data.</text>
</comment>
<evidence type="ECO:0000313" key="2">
    <source>
        <dbReference type="EMBL" id="KAK3764655.1"/>
    </source>
</evidence>
<dbReference type="EMBL" id="JAWDGP010004416">
    <property type="protein sequence ID" value="KAK3764655.1"/>
    <property type="molecule type" value="Genomic_DNA"/>
</dbReference>
<dbReference type="AlphaFoldDB" id="A0AAE1DC94"/>
<evidence type="ECO:0000313" key="3">
    <source>
        <dbReference type="Proteomes" id="UP001283361"/>
    </source>
</evidence>
<proteinExistence type="predicted"/>
<protein>
    <submittedName>
        <fullName evidence="2">Uncharacterized protein</fullName>
    </submittedName>
</protein>
<gene>
    <name evidence="2" type="ORF">RRG08_008073</name>
</gene>
<reference evidence="2" key="1">
    <citation type="journal article" date="2023" name="G3 (Bethesda)">
        <title>A reference genome for the long-term kleptoplast-retaining sea slug Elysia crispata morphotype clarki.</title>
        <authorList>
            <person name="Eastman K.E."/>
            <person name="Pendleton A.L."/>
            <person name="Shaikh M.A."/>
            <person name="Suttiyut T."/>
            <person name="Ogas R."/>
            <person name="Tomko P."/>
            <person name="Gavelis G."/>
            <person name="Widhalm J.R."/>
            <person name="Wisecaver J.H."/>
        </authorList>
    </citation>
    <scope>NUCLEOTIDE SEQUENCE</scope>
    <source>
        <strain evidence="2">ECLA1</strain>
    </source>
</reference>